<evidence type="ECO:0000313" key="1">
    <source>
        <dbReference type="EMBL" id="TDU66062.1"/>
    </source>
</evidence>
<reference evidence="1 2" key="1">
    <citation type="submission" date="2019-03" db="EMBL/GenBank/DDBJ databases">
        <title>Genomic Encyclopedia of Archaeal and Bacterial Type Strains, Phase II (KMG-II): from individual species to whole genera.</title>
        <authorList>
            <person name="Goeker M."/>
        </authorList>
    </citation>
    <scope>NUCLEOTIDE SEQUENCE [LARGE SCALE GENOMIC DNA]</scope>
    <source>
        <strain evidence="1 2">ATCC 25309</strain>
    </source>
</reference>
<dbReference type="RefSeq" id="WP_133796807.1">
    <property type="nucleotide sequence ID" value="NZ_SOCA01000009.1"/>
</dbReference>
<dbReference type="Gene3D" id="3.30.160.100">
    <property type="entry name" value="Ribosome hibernation promotion factor-like"/>
    <property type="match status" value="1"/>
</dbReference>
<comment type="caution">
    <text evidence="1">The sequence shown here is derived from an EMBL/GenBank/DDBJ whole genome shotgun (WGS) entry which is preliminary data.</text>
</comment>
<evidence type="ECO:0008006" key="3">
    <source>
        <dbReference type="Google" id="ProtNLM"/>
    </source>
</evidence>
<keyword evidence="2" id="KW-1185">Reference proteome</keyword>
<sequence>MITHIQYFGCDARPEWEEKIQALFLEARQHTPVTDASARVEEPQNATYRYRISLTLQVPGPDIQVHGDGYTFQEALMEASANIRQKVKLRAEKAAQHNGASRGVKAAHRG</sequence>
<dbReference type="AlphaFoldDB" id="A0A4R7RLB4"/>
<dbReference type="OrthoDB" id="9836521at2"/>
<dbReference type="InterPro" id="IPR036567">
    <property type="entry name" value="RHF-like"/>
</dbReference>
<protein>
    <recommendedName>
        <fullName evidence="3">Sigma 54 modulation/S30EA-like ribosomal protein</fullName>
    </recommendedName>
</protein>
<organism evidence="1 2">
    <name type="scientific">Prosthecobacter fusiformis</name>
    <dbReference type="NCBI Taxonomy" id="48464"/>
    <lineage>
        <taxon>Bacteria</taxon>
        <taxon>Pseudomonadati</taxon>
        <taxon>Verrucomicrobiota</taxon>
        <taxon>Verrucomicrobiia</taxon>
        <taxon>Verrucomicrobiales</taxon>
        <taxon>Verrucomicrobiaceae</taxon>
        <taxon>Prosthecobacter</taxon>
    </lineage>
</organism>
<gene>
    <name evidence="1" type="ORF">EI77_03799</name>
</gene>
<name>A0A4R7RLB4_9BACT</name>
<proteinExistence type="predicted"/>
<dbReference type="Proteomes" id="UP000295662">
    <property type="component" value="Unassembled WGS sequence"/>
</dbReference>
<dbReference type="EMBL" id="SOCA01000009">
    <property type="protein sequence ID" value="TDU66062.1"/>
    <property type="molecule type" value="Genomic_DNA"/>
</dbReference>
<accession>A0A4R7RLB4</accession>
<evidence type="ECO:0000313" key="2">
    <source>
        <dbReference type="Proteomes" id="UP000295662"/>
    </source>
</evidence>